<dbReference type="Pfam" id="PF05489">
    <property type="entry name" value="Phage_tail_X"/>
    <property type="match status" value="1"/>
</dbReference>
<proteinExistence type="predicted"/>
<evidence type="ECO:0000313" key="1">
    <source>
        <dbReference type="EMBL" id="RJF81138.1"/>
    </source>
</evidence>
<protein>
    <submittedName>
        <fullName evidence="1">Phage tail protein</fullName>
    </submittedName>
</protein>
<name>A0A418VVE8_9PROT</name>
<dbReference type="AlphaFoldDB" id="A0A418VVE8"/>
<dbReference type="InterPro" id="IPR036779">
    <property type="entry name" value="LysM_dom_sf"/>
</dbReference>
<evidence type="ECO:0000313" key="2">
    <source>
        <dbReference type="Proteomes" id="UP000283458"/>
    </source>
</evidence>
<organism evidence="1 2">
    <name type="scientific">Azospirillum cavernae</name>
    <dbReference type="NCBI Taxonomy" id="2320860"/>
    <lineage>
        <taxon>Bacteria</taxon>
        <taxon>Pseudomonadati</taxon>
        <taxon>Pseudomonadota</taxon>
        <taxon>Alphaproteobacteria</taxon>
        <taxon>Rhodospirillales</taxon>
        <taxon>Azospirillaceae</taxon>
        <taxon>Azospirillum</taxon>
    </lineage>
</organism>
<comment type="caution">
    <text evidence="1">The sequence shown here is derived from an EMBL/GenBank/DDBJ whole genome shotgun (WGS) entry which is preliminary data.</text>
</comment>
<gene>
    <name evidence="1" type="ORF">D3877_13025</name>
</gene>
<keyword evidence="2" id="KW-1185">Reference proteome</keyword>
<dbReference type="RefSeq" id="WP_119831227.1">
    <property type="nucleotide sequence ID" value="NZ_QYUL01000002.1"/>
</dbReference>
<sequence>MAARYVTRDGDTVDWIAWKHYGAVGGAMEAVLQANDGLADAGPLLPAGRTILLPDLPSPTVQTLVRIWG</sequence>
<reference evidence="1 2" key="1">
    <citation type="submission" date="2018-09" db="EMBL/GenBank/DDBJ databases">
        <authorList>
            <person name="Zhu H."/>
        </authorList>
    </citation>
    <scope>NUCLEOTIDE SEQUENCE [LARGE SCALE GENOMIC DNA]</scope>
    <source>
        <strain evidence="1 2">K2W22B-5</strain>
    </source>
</reference>
<dbReference type="EMBL" id="QYUL01000002">
    <property type="protein sequence ID" value="RJF81138.1"/>
    <property type="molecule type" value="Genomic_DNA"/>
</dbReference>
<dbReference type="InterPro" id="IPR008861">
    <property type="entry name" value="GpX-like"/>
</dbReference>
<dbReference type="Gene3D" id="3.10.350.10">
    <property type="entry name" value="LysM domain"/>
    <property type="match status" value="1"/>
</dbReference>
<dbReference type="OrthoDB" id="8759063at2"/>
<accession>A0A418VVE8</accession>
<dbReference type="Proteomes" id="UP000283458">
    <property type="component" value="Unassembled WGS sequence"/>
</dbReference>